<reference evidence="2 3" key="1">
    <citation type="submission" date="2016-04" db="EMBL/GenBank/DDBJ databases">
        <title>Complete genome sequence and analysis of deep-sea sediment isolate, Amycolatopsis sp. WP1.</title>
        <authorList>
            <person name="Wang H."/>
            <person name="Chen S."/>
            <person name="Wu Q."/>
        </authorList>
    </citation>
    <scope>NUCLEOTIDE SEQUENCE [LARGE SCALE GENOMIC DNA]</scope>
    <source>
        <strain evidence="2 3">WP1</strain>
    </source>
</reference>
<organism evidence="2 3">
    <name type="scientific">Amycolatopsis albispora</name>
    <dbReference type="NCBI Taxonomy" id="1804986"/>
    <lineage>
        <taxon>Bacteria</taxon>
        <taxon>Bacillati</taxon>
        <taxon>Actinomycetota</taxon>
        <taxon>Actinomycetes</taxon>
        <taxon>Pseudonocardiales</taxon>
        <taxon>Pseudonocardiaceae</taxon>
        <taxon>Amycolatopsis</taxon>
    </lineage>
</organism>
<keyword evidence="3" id="KW-1185">Reference proteome</keyword>
<accession>A0A344L7T7</accession>
<sequence length="202" mass="21408">MSGGTPVAEPSVGMRPPAEPAHHFFAIPRERPKVVVAADILPAVTVLSMVMLTGIPLAALWALLAPPQRVRVVSAAEEPIPLQLESWHRFDDLAVFALLAFGFGIVVGVVIWLLRERRGPVVLLAAVGGSVLAWWLASMLGPGTFAGMIYEVSAAPRVGDVLETAPVLESAWVLLAQPLAVAATYGLLAGWNGRDDLGRRLG</sequence>
<dbReference type="OrthoDB" id="4557003at2"/>
<dbReference type="RefSeq" id="WP_113693350.1">
    <property type="nucleotide sequence ID" value="NZ_CP015163.1"/>
</dbReference>
<evidence type="ECO:0000256" key="1">
    <source>
        <dbReference type="SAM" id="Phobius"/>
    </source>
</evidence>
<feature type="transmembrane region" description="Helical" evidence="1">
    <location>
        <begin position="93"/>
        <end position="114"/>
    </location>
</feature>
<feature type="transmembrane region" description="Helical" evidence="1">
    <location>
        <begin position="170"/>
        <end position="191"/>
    </location>
</feature>
<keyword evidence="1" id="KW-0472">Membrane</keyword>
<protein>
    <recommendedName>
        <fullName evidence="4">DUF2567 domain-containing protein</fullName>
    </recommendedName>
</protein>
<dbReference type="AlphaFoldDB" id="A0A344L7T7"/>
<dbReference type="Proteomes" id="UP000250434">
    <property type="component" value="Chromosome"/>
</dbReference>
<dbReference type="EMBL" id="CP015163">
    <property type="protein sequence ID" value="AXB44111.1"/>
    <property type="molecule type" value="Genomic_DNA"/>
</dbReference>
<proteinExistence type="predicted"/>
<evidence type="ECO:0000313" key="3">
    <source>
        <dbReference type="Proteomes" id="UP000250434"/>
    </source>
</evidence>
<dbReference type="KEGG" id="aab:A4R43_17580"/>
<feature type="transmembrane region" description="Helical" evidence="1">
    <location>
        <begin position="40"/>
        <end position="64"/>
    </location>
</feature>
<dbReference type="InterPro" id="IPR021213">
    <property type="entry name" value="DUF2567"/>
</dbReference>
<keyword evidence="1" id="KW-0812">Transmembrane</keyword>
<keyword evidence="1" id="KW-1133">Transmembrane helix</keyword>
<evidence type="ECO:0000313" key="2">
    <source>
        <dbReference type="EMBL" id="AXB44111.1"/>
    </source>
</evidence>
<dbReference type="Pfam" id="PF10821">
    <property type="entry name" value="DUF2567"/>
    <property type="match status" value="1"/>
</dbReference>
<evidence type="ECO:0008006" key="4">
    <source>
        <dbReference type="Google" id="ProtNLM"/>
    </source>
</evidence>
<feature type="transmembrane region" description="Helical" evidence="1">
    <location>
        <begin position="121"/>
        <end position="150"/>
    </location>
</feature>
<gene>
    <name evidence="2" type="ORF">A4R43_17580</name>
</gene>
<name>A0A344L7T7_9PSEU</name>